<dbReference type="EMBL" id="MLFU01000401">
    <property type="protein sequence ID" value="KAK1457517.1"/>
    <property type="molecule type" value="Genomic_DNA"/>
</dbReference>
<dbReference type="Proteomes" id="UP001227543">
    <property type="component" value="Unassembled WGS sequence"/>
</dbReference>
<gene>
    <name evidence="1" type="ORF">CTAM01_17198</name>
</gene>
<keyword evidence="2" id="KW-1185">Reference proteome</keyword>
<reference evidence="1 2" key="1">
    <citation type="submission" date="2016-10" db="EMBL/GenBank/DDBJ databases">
        <title>The genome sequence of Colletotrichum fioriniae PJ7.</title>
        <authorList>
            <person name="Baroncelli R."/>
        </authorList>
    </citation>
    <scope>NUCLEOTIDE SEQUENCE [LARGE SCALE GENOMIC DNA]</scope>
    <source>
        <strain evidence="1 2">Tom-12</strain>
    </source>
</reference>
<proteinExistence type="predicted"/>
<name>A0ABQ9QGB4_9PEZI</name>
<dbReference type="InterPro" id="IPR021842">
    <property type="entry name" value="DUF3435"/>
</dbReference>
<protein>
    <submittedName>
        <fullName evidence="1">C2H2 finger domain-containing protein</fullName>
    </submittedName>
</protein>
<accession>A0ABQ9QGB4</accession>
<comment type="caution">
    <text evidence="1">The sequence shown here is derived from an EMBL/GenBank/DDBJ whole genome shotgun (WGS) entry which is preliminary data.</text>
</comment>
<organism evidence="1 2">
    <name type="scientific">Colletotrichum tamarilloi</name>
    <dbReference type="NCBI Taxonomy" id="1209934"/>
    <lineage>
        <taxon>Eukaryota</taxon>
        <taxon>Fungi</taxon>
        <taxon>Dikarya</taxon>
        <taxon>Ascomycota</taxon>
        <taxon>Pezizomycotina</taxon>
        <taxon>Sordariomycetes</taxon>
        <taxon>Hypocreomycetidae</taxon>
        <taxon>Glomerellales</taxon>
        <taxon>Glomerellaceae</taxon>
        <taxon>Colletotrichum</taxon>
        <taxon>Colletotrichum acutatum species complex</taxon>
    </lineage>
</organism>
<evidence type="ECO:0000313" key="1">
    <source>
        <dbReference type="EMBL" id="KAK1457517.1"/>
    </source>
</evidence>
<dbReference type="RefSeq" id="XP_060372236.1">
    <property type="nucleotide sequence ID" value="XM_060533186.1"/>
</dbReference>
<dbReference type="GeneID" id="85417424"/>
<dbReference type="Pfam" id="PF11917">
    <property type="entry name" value="DUF3435"/>
    <property type="match status" value="1"/>
</dbReference>
<evidence type="ECO:0000313" key="2">
    <source>
        <dbReference type="Proteomes" id="UP001227543"/>
    </source>
</evidence>
<sequence length="161" mass="18290">MEDLMQQNETTLSTTKKSFKLEEMRILAVLFLLLLTPAGPRPTATLNLRFKDIRVALARDPEGGPHKLLLRFTPEFTKTYLGERNSGYAAILVQAPRLANVSGKHSRSPKPCLIRPCSSAPTFSYWASFSVTELFVHQVHLRRIIFKALTYILLSESFPYH</sequence>